<dbReference type="InterPro" id="IPR002861">
    <property type="entry name" value="Reeler_dom"/>
</dbReference>
<dbReference type="Gene3D" id="2.60.40.4060">
    <property type="entry name" value="Reeler domain"/>
    <property type="match status" value="1"/>
</dbReference>
<protein>
    <recommendedName>
        <fullName evidence="10">Reelin domain-containing protein</fullName>
    </recommendedName>
</protein>
<keyword evidence="7" id="KW-0391">Immunity</keyword>
<dbReference type="GO" id="GO:0005576">
    <property type="term" value="C:extracellular region"/>
    <property type="evidence" value="ECO:0007669"/>
    <property type="project" value="UniProtKB-SubCell"/>
</dbReference>
<evidence type="ECO:0000256" key="5">
    <source>
        <dbReference type="ARBA" id="ARBA00022588"/>
    </source>
</evidence>
<feature type="chain" id="PRO_5001705015" description="Reelin domain-containing protein" evidence="9">
    <location>
        <begin position="24"/>
        <end position="192"/>
    </location>
</feature>
<comment type="subcellular location">
    <subcellularLocation>
        <location evidence="1">Secreted</location>
    </subcellularLocation>
</comment>
<dbReference type="InterPro" id="IPR042307">
    <property type="entry name" value="Reeler_sf"/>
</dbReference>
<feature type="domain" description="Reelin" evidence="10">
    <location>
        <begin position="43"/>
        <end position="148"/>
    </location>
</feature>
<dbReference type="AlphaFoldDB" id="A0A075B314"/>
<dbReference type="Proteomes" id="UP000030755">
    <property type="component" value="Unassembled WGS sequence"/>
</dbReference>
<evidence type="ECO:0000256" key="7">
    <source>
        <dbReference type="ARBA" id="ARBA00022859"/>
    </source>
</evidence>
<gene>
    <name evidence="11" type="ORF">O9G_004184</name>
</gene>
<accession>A0A075B314</accession>
<keyword evidence="5" id="KW-0399">Innate immunity</keyword>
<evidence type="ECO:0000256" key="9">
    <source>
        <dbReference type="SAM" id="SignalP"/>
    </source>
</evidence>
<dbReference type="GO" id="GO:0042742">
    <property type="term" value="P:defense response to bacterium"/>
    <property type="evidence" value="ECO:0007669"/>
    <property type="project" value="UniProtKB-KW"/>
</dbReference>
<proteinExistence type="inferred from homology"/>
<dbReference type="OrthoDB" id="2344283at2759"/>
<evidence type="ECO:0000256" key="2">
    <source>
        <dbReference type="ARBA" id="ARBA00008501"/>
    </source>
</evidence>
<comment type="similarity">
    <text evidence="2">Belongs to the insect defense protein family.</text>
</comment>
<evidence type="ECO:0000313" key="11">
    <source>
        <dbReference type="EMBL" id="EPZ35173.1"/>
    </source>
</evidence>
<evidence type="ECO:0000313" key="12">
    <source>
        <dbReference type="Proteomes" id="UP000030755"/>
    </source>
</evidence>
<feature type="signal peptide" evidence="9">
    <location>
        <begin position="1"/>
        <end position="23"/>
    </location>
</feature>
<dbReference type="PANTHER" id="PTHR45828">
    <property type="entry name" value="CYTOCHROME B561/FERRIC REDUCTASE TRANSMEMBRANE"/>
    <property type="match status" value="1"/>
</dbReference>
<keyword evidence="8" id="KW-0044">Antibiotic</keyword>
<name>A0A075B314_ROZAC</name>
<dbReference type="STRING" id="988480.A0A075B314"/>
<dbReference type="InterPro" id="IPR051237">
    <property type="entry name" value="Ferric-chelate_Red/DefProt"/>
</dbReference>
<evidence type="ECO:0000256" key="1">
    <source>
        <dbReference type="ARBA" id="ARBA00004613"/>
    </source>
</evidence>
<dbReference type="GO" id="GO:0002376">
    <property type="term" value="P:immune system process"/>
    <property type="evidence" value="ECO:0007669"/>
    <property type="project" value="UniProtKB-KW"/>
</dbReference>
<dbReference type="HOGENOM" id="CLU_1415911_0_0_1"/>
<dbReference type="PANTHER" id="PTHR45828:SF9">
    <property type="entry name" value="CELL WALL INTEGRITY AND STRESS RESPONSE COMPONENT 4-LIKE-RELATED"/>
    <property type="match status" value="1"/>
</dbReference>
<keyword evidence="6 9" id="KW-0732">Signal</keyword>
<organism evidence="11 12">
    <name type="scientific">Rozella allomycis (strain CSF55)</name>
    <dbReference type="NCBI Taxonomy" id="988480"/>
    <lineage>
        <taxon>Eukaryota</taxon>
        <taxon>Fungi</taxon>
        <taxon>Fungi incertae sedis</taxon>
        <taxon>Cryptomycota</taxon>
        <taxon>Cryptomycota incertae sedis</taxon>
        <taxon>Rozella</taxon>
    </lineage>
</organism>
<reference evidence="11 12" key="1">
    <citation type="journal article" date="2013" name="Curr. Biol.">
        <title>Shared signatures of parasitism and phylogenomics unite Cryptomycota and microsporidia.</title>
        <authorList>
            <person name="James T.Y."/>
            <person name="Pelin A."/>
            <person name="Bonen L."/>
            <person name="Ahrendt S."/>
            <person name="Sain D."/>
            <person name="Corradi N."/>
            <person name="Stajich J.E."/>
        </authorList>
    </citation>
    <scope>NUCLEOTIDE SEQUENCE [LARGE SCALE GENOMIC DNA]</scope>
    <source>
        <strain evidence="11 12">CSF55</strain>
    </source>
</reference>
<evidence type="ECO:0000256" key="3">
    <source>
        <dbReference type="ARBA" id="ARBA00022525"/>
    </source>
</evidence>
<dbReference type="GO" id="GO:0016020">
    <property type="term" value="C:membrane"/>
    <property type="evidence" value="ECO:0007669"/>
    <property type="project" value="TreeGrafter"/>
</dbReference>
<keyword evidence="12" id="KW-1185">Reference proteome</keyword>
<evidence type="ECO:0000256" key="6">
    <source>
        <dbReference type="ARBA" id="ARBA00022729"/>
    </source>
</evidence>
<dbReference type="CDD" id="cd08544">
    <property type="entry name" value="Reeler"/>
    <property type="match status" value="1"/>
</dbReference>
<dbReference type="EMBL" id="KE560857">
    <property type="protein sequence ID" value="EPZ35173.1"/>
    <property type="molecule type" value="Genomic_DNA"/>
</dbReference>
<sequence length="192" mass="20169">MSIIRSILTFCAFLCLVACNSNGAPVCSVNQATMSSGMGGSNTALGFVLSADNSTYKASGTITLTLDGPSTYIGILLWSSSSFGNIGTFTIPDQEHKNPTCDKSSGVLTHTSNDPKTVPISFSWKAPNGNAGDITFKAAVVGQTRTSWQLLDDVVVKGTASDPKYGQSSSTSLLCNLHLIMTVGFIIRNKSE</sequence>
<dbReference type="Pfam" id="PF02014">
    <property type="entry name" value="Reeler"/>
    <property type="match status" value="1"/>
</dbReference>
<evidence type="ECO:0000256" key="4">
    <source>
        <dbReference type="ARBA" id="ARBA00022529"/>
    </source>
</evidence>
<keyword evidence="3" id="KW-0964">Secreted</keyword>
<keyword evidence="4" id="KW-0929">Antimicrobial</keyword>
<evidence type="ECO:0000259" key="10">
    <source>
        <dbReference type="Pfam" id="PF02014"/>
    </source>
</evidence>
<evidence type="ECO:0000256" key="8">
    <source>
        <dbReference type="ARBA" id="ARBA00023022"/>
    </source>
</evidence>